<reference evidence="5" key="1">
    <citation type="submission" date="2020-09" db="EMBL/GenBank/DDBJ databases">
        <title>Novel species in genus Aeromicrobium.</title>
        <authorList>
            <person name="Zhang G."/>
        </authorList>
    </citation>
    <scope>NUCLEOTIDE SEQUENCE</scope>
    <source>
        <strain evidence="5">Zg-636</strain>
    </source>
</reference>
<sequence length="693" mass="76004">MTTRLATSPPGAVTPSRDHRLEIQGLRALAALLVVIYHLWPGRLPGGYVGVDIFFVISGFLITSHLLREIDRDGRISFAQFWARRARRLLPAALSVIAVSGVATWLWVPQQYWSQFFREMIASAAYVENWLLAGDSVDYLAQENIASPVQHYWTLSVEEQFYLVWPLLVTLGLWLAVRFGRDRRRMIAAVLAVVVAASLAHSLYLVAQGVPQAYFATTTRTWEFGAGALLAFSPGLLKRLPDVARSLVSWGALAFMVAAGLLFDEATPVPGLPIVALVVAVVLFIAAGSPGSVLSPMPLLRRRSVQWTGDVSYALYLWHWPLIVLLPFVRSRENGPFALVGILVLTFVLAGLSTRLIEDPVRTSTFLKHARPRLTYGLTALAMAAVIVPSLMAIKSSERALQRDQEIAESIAEQAPACFGAASHDPEKPCGNPELDRLQIPDPRSANGDRPPEGWCSQRPVGEAIKPCSGGDWADPDTLKVAIVGDSHARMMSSVLREWADDGKVAWDGYFQSGCVWTTADPWRIKYVDECVDFKQQMSAIMAEKADQYDLVITTARADRVPGSEDERTAGLLEAWSAATDRGVPVVALSDIPLQTRNEVNACLEQTAQDRQADCALDRSKTLVEPDPFVTAAKAGDRTHAIDLRDVLCDERKCPAVIGGVTVYADSNHLTDTFVRTMAPIVWRELARAGLTG</sequence>
<feature type="transmembrane region" description="Helical" evidence="2">
    <location>
        <begin position="374"/>
        <end position="394"/>
    </location>
</feature>
<keyword evidence="2" id="KW-1133">Transmembrane helix</keyword>
<dbReference type="RefSeq" id="WP_187769517.1">
    <property type="nucleotide sequence ID" value="NZ_JACTVM010000002.1"/>
</dbReference>
<keyword evidence="5" id="KW-0012">Acyltransferase</keyword>
<dbReference type="GO" id="GO:0016747">
    <property type="term" value="F:acyltransferase activity, transferring groups other than amino-acyl groups"/>
    <property type="evidence" value="ECO:0007669"/>
    <property type="project" value="InterPro"/>
</dbReference>
<dbReference type="Proteomes" id="UP000620591">
    <property type="component" value="Unassembled WGS sequence"/>
</dbReference>
<keyword evidence="2" id="KW-0472">Membrane</keyword>
<feature type="transmembrane region" description="Helical" evidence="2">
    <location>
        <begin position="46"/>
        <end position="67"/>
    </location>
</feature>
<dbReference type="InterPro" id="IPR043968">
    <property type="entry name" value="SGNH"/>
</dbReference>
<evidence type="ECO:0000313" key="6">
    <source>
        <dbReference type="Proteomes" id="UP000620591"/>
    </source>
</evidence>
<evidence type="ECO:0000256" key="1">
    <source>
        <dbReference type="SAM" id="MobiDB-lite"/>
    </source>
</evidence>
<feature type="compositionally biased region" description="Basic and acidic residues" evidence="1">
    <location>
        <begin position="424"/>
        <end position="439"/>
    </location>
</feature>
<dbReference type="PANTHER" id="PTHR23028:SF53">
    <property type="entry name" value="ACYL_TRANSF_3 DOMAIN-CONTAINING PROTEIN"/>
    <property type="match status" value="1"/>
</dbReference>
<feature type="transmembrane region" description="Helical" evidence="2">
    <location>
        <begin position="88"/>
        <end position="108"/>
    </location>
</feature>
<name>A0A8I0EWT6_9ACTN</name>
<feature type="transmembrane region" description="Helical" evidence="2">
    <location>
        <begin position="186"/>
        <end position="207"/>
    </location>
</feature>
<feature type="domain" description="Acyltransferase 3" evidence="3">
    <location>
        <begin position="22"/>
        <end position="352"/>
    </location>
</feature>
<proteinExistence type="predicted"/>
<dbReference type="Pfam" id="PF01757">
    <property type="entry name" value="Acyl_transf_3"/>
    <property type="match status" value="1"/>
</dbReference>
<evidence type="ECO:0000256" key="2">
    <source>
        <dbReference type="SAM" id="Phobius"/>
    </source>
</evidence>
<evidence type="ECO:0000259" key="4">
    <source>
        <dbReference type="Pfam" id="PF19040"/>
    </source>
</evidence>
<feature type="transmembrane region" description="Helical" evidence="2">
    <location>
        <begin position="269"/>
        <end position="290"/>
    </location>
</feature>
<accession>A0A8I0EWT6</accession>
<feature type="transmembrane region" description="Helical" evidence="2">
    <location>
        <begin position="335"/>
        <end position="353"/>
    </location>
</feature>
<dbReference type="PANTHER" id="PTHR23028">
    <property type="entry name" value="ACETYLTRANSFERASE"/>
    <property type="match status" value="1"/>
</dbReference>
<dbReference type="Pfam" id="PF19040">
    <property type="entry name" value="SGNH"/>
    <property type="match status" value="1"/>
</dbReference>
<keyword evidence="2" id="KW-0812">Transmembrane</keyword>
<dbReference type="AlphaFoldDB" id="A0A8I0EWT6"/>
<evidence type="ECO:0000259" key="3">
    <source>
        <dbReference type="Pfam" id="PF01757"/>
    </source>
</evidence>
<feature type="transmembrane region" description="Helical" evidence="2">
    <location>
        <begin position="244"/>
        <end position="263"/>
    </location>
</feature>
<dbReference type="EMBL" id="JACTVM010000002">
    <property type="protein sequence ID" value="MBC9226767.1"/>
    <property type="molecule type" value="Genomic_DNA"/>
</dbReference>
<dbReference type="InterPro" id="IPR002656">
    <property type="entry name" value="Acyl_transf_3_dom"/>
</dbReference>
<keyword evidence="5" id="KW-0808">Transferase</keyword>
<dbReference type="GO" id="GO:0016020">
    <property type="term" value="C:membrane"/>
    <property type="evidence" value="ECO:0007669"/>
    <property type="project" value="TreeGrafter"/>
</dbReference>
<gene>
    <name evidence="5" type="ORF">IBG24_10605</name>
</gene>
<feature type="transmembrane region" description="Helical" evidence="2">
    <location>
        <begin position="161"/>
        <end position="179"/>
    </location>
</feature>
<evidence type="ECO:0000313" key="5">
    <source>
        <dbReference type="EMBL" id="MBC9226767.1"/>
    </source>
</evidence>
<feature type="region of interest" description="Disordered" evidence="1">
    <location>
        <begin position="422"/>
        <end position="461"/>
    </location>
</feature>
<organism evidence="5 6">
    <name type="scientific">Aeromicrobium senzhongii</name>
    <dbReference type="NCBI Taxonomy" id="2663859"/>
    <lineage>
        <taxon>Bacteria</taxon>
        <taxon>Bacillati</taxon>
        <taxon>Actinomycetota</taxon>
        <taxon>Actinomycetes</taxon>
        <taxon>Propionibacteriales</taxon>
        <taxon>Nocardioidaceae</taxon>
        <taxon>Aeromicrobium</taxon>
    </lineage>
</organism>
<dbReference type="InterPro" id="IPR050879">
    <property type="entry name" value="Acyltransferase_3"/>
</dbReference>
<dbReference type="GO" id="GO:0009103">
    <property type="term" value="P:lipopolysaccharide biosynthetic process"/>
    <property type="evidence" value="ECO:0007669"/>
    <property type="project" value="TreeGrafter"/>
</dbReference>
<feature type="domain" description="SGNH" evidence="4">
    <location>
        <begin position="466"/>
        <end position="682"/>
    </location>
</feature>
<protein>
    <submittedName>
        <fullName evidence="5">Acyltransferase</fullName>
    </submittedName>
</protein>
<feature type="transmembrane region" description="Helical" evidence="2">
    <location>
        <begin position="21"/>
        <end position="40"/>
    </location>
</feature>
<comment type="caution">
    <text evidence="5">The sequence shown here is derived from an EMBL/GenBank/DDBJ whole genome shotgun (WGS) entry which is preliminary data.</text>
</comment>
<feature type="transmembrane region" description="Helical" evidence="2">
    <location>
        <begin position="311"/>
        <end position="329"/>
    </location>
</feature>